<dbReference type="GO" id="GO:0051301">
    <property type="term" value="P:cell division"/>
    <property type="evidence" value="ECO:0007669"/>
    <property type="project" value="UniProtKB-KW"/>
</dbReference>
<keyword evidence="2" id="KW-0132">Cell division</keyword>
<name>A0A8C8U7Y1_PERMB</name>
<evidence type="ECO:0000313" key="10">
    <source>
        <dbReference type="Proteomes" id="UP000694547"/>
    </source>
</evidence>
<feature type="region of interest" description="Disordered" evidence="6">
    <location>
        <begin position="611"/>
        <end position="641"/>
    </location>
</feature>
<evidence type="ECO:0000256" key="3">
    <source>
        <dbReference type="ARBA" id="ARBA00023127"/>
    </source>
</evidence>
<dbReference type="SMART" id="SM00385">
    <property type="entry name" value="CYCLIN"/>
    <property type="match status" value="2"/>
</dbReference>
<evidence type="ECO:0000259" key="8">
    <source>
        <dbReference type="SMART" id="SM01332"/>
    </source>
</evidence>
<reference evidence="9" key="2">
    <citation type="submission" date="2025-08" db="UniProtKB">
        <authorList>
            <consortium name="Ensembl"/>
        </authorList>
    </citation>
    <scope>IDENTIFICATION</scope>
</reference>
<dbReference type="Gene3D" id="1.10.472.10">
    <property type="entry name" value="Cyclin-like"/>
    <property type="match status" value="2"/>
</dbReference>
<evidence type="ECO:0000256" key="4">
    <source>
        <dbReference type="ARBA" id="ARBA00023306"/>
    </source>
</evidence>
<feature type="region of interest" description="Disordered" evidence="6">
    <location>
        <begin position="677"/>
        <end position="716"/>
    </location>
</feature>
<evidence type="ECO:0000313" key="9">
    <source>
        <dbReference type="Ensembl" id="ENSPEMP00000026503.2"/>
    </source>
</evidence>
<dbReference type="Pfam" id="PF00134">
    <property type="entry name" value="Cyclin_N"/>
    <property type="match status" value="1"/>
</dbReference>
<keyword evidence="10" id="KW-1185">Reference proteome</keyword>
<feature type="compositionally biased region" description="Basic and acidic residues" evidence="6">
    <location>
        <begin position="29"/>
        <end position="38"/>
    </location>
</feature>
<dbReference type="GeneTree" id="ENSGT00940000160459"/>
<feature type="compositionally biased region" description="Basic and acidic residues" evidence="6">
    <location>
        <begin position="69"/>
        <end position="94"/>
    </location>
</feature>
<dbReference type="SUPFAM" id="SSF47954">
    <property type="entry name" value="Cyclin-like"/>
    <property type="match status" value="2"/>
</dbReference>
<dbReference type="InterPro" id="IPR006671">
    <property type="entry name" value="Cyclin_N"/>
</dbReference>
<dbReference type="InterPro" id="IPR036915">
    <property type="entry name" value="Cyclin-like_sf"/>
</dbReference>
<accession>A0A8C8U7Y1</accession>
<feature type="compositionally biased region" description="Basic and acidic residues" evidence="6">
    <location>
        <begin position="326"/>
        <end position="356"/>
    </location>
</feature>
<feature type="domain" description="Cyclin C-terminal" evidence="8">
    <location>
        <begin position="1202"/>
        <end position="1318"/>
    </location>
</feature>
<organism evidence="9 10">
    <name type="scientific">Peromyscus maniculatus bairdii</name>
    <name type="common">Prairie deer mouse</name>
    <dbReference type="NCBI Taxonomy" id="230844"/>
    <lineage>
        <taxon>Eukaryota</taxon>
        <taxon>Metazoa</taxon>
        <taxon>Chordata</taxon>
        <taxon>Craniata</taxon>
        <taxon>Vertebrata</taxon>
        <taxon>Euteleostomi</taxon>
        <taxon>Mammalia</taxon>
        <taxon>Eutheria</taxon>
        <taxon>Euarchontoglires</taxon>
        <taxon>Glires</taxon>
        <taxon>Rodentia</taxon>
        <taxon>Myomorpha</taxon>
        <taxon>Muroidea</taxon>
        <taxon>Cricetidae</taxon>
        <taxon>Neotominae</taxon>
        <taxon>Peromyscus</taxon>
    </lineage>
</organism>
<evidence type="ECO:0000259" key="7">
    <source>
        <dbReference type="SMART" id="SM00385"/>
    </source>
</evidence>
<sequence>MPPPLFSQSSKVETEKVQCSKIVSSEEDQSAKSGEDNHTTSSPSSQDTVKKRSAFEDLTNGSQSHIVQSKKEDNTELRSHVSKRTSKEMSEITHTKSSKSGLVTSLSNMERQFILEIPTKPKTLTTKEPSVFQKTLVFNEESATEETSLMKKTLQSCACHQETFLVGEPLSSLEKTEDNNEFDIEPMTSEREDKPKEAGITEKVVDLKKPVTRKATLTSSPLSLKNKPAIPVEKHTIRGKSSFKKKLLALKMVTSREKSVIRKPFFKKKNSTTDMKSLLQEPSLLQENYNAQEEASIFKKPWALQENTNNEGDTSTEPVGFKGKQTTKEATHTKKPVTHEHEPLSFKKSTTKKDAHFQGPSSALPDKHIAHVEVSTVEKSLALQKPTTEEEVLHFHIAPALKKCHSREEAPRMKKHLPLKKQQGLTKKRHLLNNPAAQEPVISQPLTFKKSTTKKEPPFQGPSALQKRRTSPGVLSKLKKLHAPQKRPIEEEPNFPFASAFKKRRIMEEPASTQKPLTLEMQQTVTQGTMFHFKNPLVLQTATSGAEPLTKEPLPFKKENTDLLKKKYAPHIIPLWPAQSEWLEKFNDPKNLFCKKPGSLRNETITRFQENPASLNEKYSIPQKLPTPMPLASEEKTTSQESGILKDNKLLFCPDLFFPGSSADEDPFKFQKSLNLQENTDRENDSHKKLLNSQDSVSEEESFYKDRYPSSEESSQERSIALEQEFVFKKVLEENSSGDVDESIHHSLHLQKYFSTKEEASEEPLNIQEELSIEKMAALLEPLNTQDNSMKEAFLKQSTDTEAHHKKCLTLQETTSIKEEEATLKGPLASQEKPGAELVTVLKELLVIVKKPNVENVVLTSQEKAPSNAEVFLNEVLELVEKPKIGTESTLQENPSTKTEASLMEPLASKENPSIEKASLLESWTFDHKPDIEKDDGTRKTLTVEKESTETLALNEGLTAADQLFFTDMPALEDTTVIDEDAFFKSFLVSHHENNPCVSSSALESQTDNSSAIVPGIERFSPVMNSSPYESDSNDLQSAVGGRQPEIIILEDSDTVESIEKEDEDLTRNTIYTKEIFTYLRQREEKFIVTNYMDGQMELTSDMRAILVDWLVEVQTSFQMNNESLYLTVKLVDHYLMKAQCKKDHLQLLGSTAYMIAAKLEESYPPSLPEFLYICEDLYQLRDMVSLEMNILKTLNFDINIPTPYNFLRRYASCIHASMKTLTLSRFICEMTLQEYEYVQERPSKLAAACFLLAIYMRNLNNCIPLLEHYTDYKAAELHTLVRKLNESLLFRPRSCLKNVYEKYSEEVFFEVSNIPPLDKDRLEEIFKGALLS</sequence>
<feature type="compositionally biased region" description="Polar residues" evidence="6">
    <location>
        <begin position="1"/>
        <end position="11"/>
    </location>
</feature>
<feature type="domain" description="Cyclin-like" evidence="7">
    <location>
        <begin position="1206"/>
        <end position="1287"/>
    </location>
</feature>
<dbReference type="PROSITE" id="PS00292">
    <property type="entry name" value="CYCLINS"/>
    <property type="match status" value="1"/>
</dbReference>
<feature type="region of interest" description="Disordered" evidence="6">
    <location>
        <begin position="1"/>
        <end position="104"/>
    </location>
</feature>
<dbReference type="InterPro" id="IPR013763">
    <property type="entry name" value="Cyclin-like_dom"/>
</dbReference>
<dbReference type="Pfam" id="PF02984">
    <property type="entry name" value="Cyclin_C"/>
    <property type="match status" value="1"/>
</dbReference>
<dbReference type="InterPro" id="IPR048258">
    <property type="entry name" value="Cyclins_cyclin-box"/>
</dbReference>
<feature type="compositionally biased region" description="Basic and acidic residues" evidence="6">
    <location>
        <begin position="679"/>
        <end position="688"/>
    </location>
</feature>
<dbReference type="Proteomes" id="UP000694547">
    <property type="component" value="Chromosome X"/>
</dbReference>
<protein>
    <submittedName>
        <fullName evidence="9">Cyclin B3</fullName>
    </submittedName>
</protein>
<feature type="region of interest" description="Disordered" evidence="6">
    <location>
        <begin position="307"/>
        <end position="363"/>
    </location>
</feature>
<reference evidence="9" key="3">
    <citation type="submission" date="2025-09" db="UniProtKB">
        <authorList>
            <consortium name="Ensembl"/>
        </authorList>
    </citation>
    <scope>IDENTIFICATION</scope>
</reference>
<feature type="region of interest" description="Disordered" evidence="6">
    <location>
        <begin position="432"/>
        <end position="486"/>
    </location>
</feature>
<dbReference type="InterPro" id="IPR004367">
    <property type="entry name" value="Cyclin_C-dom"/>
</dbReference>
<evidence type="ECO:0000256" key="6">
    <source>
        <dbReference type="SAM" id="MobiDB-lite"/>
    </source>
</evidence>
<dbReference type="PANTHER" id="PTHR10177">
    <property type="entry name" value="CYCLINS"/>
    <property type="match status" value="1"/>
</dbReference>
<evidence type="ECO:0000256" key="2">
    <source>
        <dbReference type="ARBA" id="ARBA00022618"/>
    </source>
</evidence>
<feature type="domain" description="Cyclin-like" evidence="7">
    <location>
        <begin position="1109"/>
        <end position="1193"/>
    </location>
</feature>
<proteinExistence type="inferred from homology"/>
<keyword evidence="4" id="KW-0131">Cell cycle</keyword>
<dbReference type="InterPro" id="IPR039361">
    <property type="entry name" value="Cyclin"/>
</dbReference>
<dbReference type="SMART" id="SM01332">
    <property type="entry name" value="Cyclin_C"/>
    <property type="match status" value="1"/>
</dbReference>
<dbReference type="FunFam" id="1.10.472.10:FF:000001">
    <property type="entry name" value="G2/mitotic-specific cyclin"/>
    <property type="match status" value="1"/>
</dbReference>
<feature type="compositionally biased region" description="Polar residues" evidence="6">
    <location>
        <begin position="307"/>
        <end position="317"/>
    </location>
</feature>
<comment type="similarity">
    <text evidence="1">Belongs to the cyclin family. Cyclin AB subfamily.</text>
</comment>
<gene>
    <name evidence="9" type="primary">Ccnb3</name>
</gene>
<reference evidence="9 10" key="1">
    <citation type="submission" date="2018-10" db="EMBL/GenBank/DDBJ databases">
        <title>Improved assembly of the deer mouse Peromyscus maniculatus genome.</title>
        <authorList>
            <person name="Lassance J.-M."/>
            <person name="Hoekstra H.E."/>
        </authorList>
    </citation>
    <scope>NUCLEOTIDE SEQUENCE [LARGE SCALE GENOMIC DNA]</scope>
</reference>
<evidence type="ECO:0000256" key="1">
    <source>
        <dbReference type="ARBA" id="ARBA00006955"/>
    </source>
</evidence>
<dbReference type="Ensembl" id="ENSPEMT00000030901.2">
    <property type="protein sequence ID" value="ENSPEMP00000026503.2"/>
    <property type="gene ID" value="ENSPEMG00000022596.2"/>
</dbReference>
<keyword evidence="3 5" id="KW-0195">Cyclin</keyword>
<evidence type="ECO:0000256" key="5">
    <source>
        <dbReference type="RuleBase" id="RU000383"/>
    </source>
</evidence>